<dbReference type="Gene3D" id="3.40.50.300">
    <property type="entry name" value="P-loop containing nucleotide triphosphate hydrolases"/>
    <property type="match status" value="1"/>
</dbReference>
<sequence length="86" mass="9638">MDKDIELSTKSLEEETFEYLTDPKGLNLRKYQINAIKAIEDAMADGKENILISMATGERVIIVMGAVWVIKSRVSVTLNKYISCIA</sequence>
<reference evidence="2 3" key="1">
    <citation type="submission" date="2016-10" db="EMBL/GenBank/DDBJ databases">
        <authorList>
            <person name="de Groot N.N."/>
        </authorList>
    </citation>
    <scope>NUCLEOTIDE SEQUENCE [LARGE SCALE GENOMIC DNA]</scope>
    <source>
        <strain evidence="2 3">DSM 21650</strain>
    </source>
</reference>
<evidence type="ECO:0000259" key="1">
    <source>
        <dbReference type="Pfam" id="PF04851"/>
    </source>
</evidence>
<gene>
    <name evidence="2" type="ORF">SAMN05660462_00011</name>
</gene>
<dbReference type="InterPro" id="IPR027417">
    <property type="entry name" value="P-loop_NTPase"/>
</dbReference>
<dbReference type="GO" id="GO:0003677">
    <property type="term" value="F:DNA binding"/>
    <property type="evidence" value="ECO:0007669"/>
    <property type="project" value="InterPro"/>
</dbReference>
<proteinExistence type="predicted"/>
<organism evidence="2 3">
    <name type="scientific">Proteiniborus ethanoligenes</name>
    <dbReference type="NCBI Taxonomy" id="415015"/>
    <lineage>
        <taxon>Bacteria</taxon>
        <taxon>Bacillati</taxon>
        <taxon>Bacillota</taxon>
        <taxon>Clostridia</taxon>
        <taxon>Eubacteriales</taxon>
        <taxon>Proteiniborus</taxon>
    </lineage>
</organism>
<name>A0A1H3JT64_9FIRM</name>
<dbReference type="InterPro" id="IPR006935">
    <property type="entry name" value="Helicase/UvrB_N"/>
</dbReference>
<protein>
    <recommendedName>
        <fullName evidence="1">Helicase/UvrB N-terminal domain-containing protein</fullName>
    </recommendedName>
</protein>
<dbReference type="AlphaFoldDB" id="A0A1H3JT64"/>
<dbReference type="RefSeq" id="WP_244270418.1">
    <property type="nucleotide sequence ID" value="NZ_FNQE01000001.1"/>
</dbReference>
<keyword evidence="3" id="KW-1185">Reference proteome</keyword>
<dbReference type="Pfam" id="PF04851">
    <property type="entry name" value="ResIII"/>
    <property type="match status" value="1"/>
</dbReference>
<dbReference type="GO" id="GO:0005524">
    <property type="term" value="F:ATP binding"/>
    <property type="evidence" value="ECO:0007669"/>
    <property type="project" value="InterPro"/>
</dbReference>
<evidence type="ECO:0000313" key="3">
    <source>
        <dbReference type="Proteomes" id="UP000198625"/>
    </source>
</evidence>
<feature type="domain" description="Helicase/UvrB N-terminal" evidence="1">
    <location>
        <begin position="26"/>
        <end position="57"/>
    </location>
</feature>
<dbReference type="GO" id="GO:0016787">
    <property type="term" value="F:hydrolase activity"/>
    <property type="evidence" value="ECO:0007669"/>
    <property type="project" value="InterPro"/>
</dbReference>
<dbReference type="Proteomes" id="UP000198625">
    <property type="component" value="Unassembled WGS sequence"/>
</dbReference>
<accession>A0A1H3JT64</accession>
<dbReference type="STRING" id="415015.SAMN05660462_00011"/>
<evidence type="ECO:0000313" key="2">
    <source>
        <dbReference type="EMBL" id="SDY43160.1"/>
    </source>
</evidence>
<dbReference type="EMBL" id="FNQE01000001">
    <property type="protein sequence ID" value="SDY43160.1"/>
    <property type="molecule type" value="Genomic_DNA"/>
</dbReference>